<organism evidence="1 2">
    <name type="scientific">Amycolatopsis samaneae</name>
    <dbReference type="NCBI Taxonomy" id="664691"/>
    <lineage>
        <taxon>Bacteria</taxon>
        <taxon>Bacillati</taxon>
        <taxon>Actinomycetota</taxon>
        <taxon>Actinomycetes</taxon>
        <taxon>Pseudonocardiales</taxon>
        <taxon>Pseudonocardiaceae</taxon>
        <taxon>Amycolatopsis</taxon>
    </lineage>
</organism>
<dbReference type="EMBL" id="JBHUKU010000008">
    <property type="protein sequence ID" value="MFD2460021.1"/>
    <property type="molecule type" value="Genomic_DNA"/>
</dbReference>
<protein>
    <submittedName>
        <fullName evidence="1">Uncharacterized protein</fullName>
    </submittedName>
</protein>
<accession>A0ABW5GER3</accession>
<comment type="caution">
    <text evidence="1">The sequence shown here is derived from an EMBL/GenBank/DDBJ whole genome shotgun (WGS) entry which is preliminary data.</text>
</comment>
<evidence type="ECO:0000313" key="2">
    <source>
        <dbReference type="Proteomes" id="UP001597419"/>
    </source>
</evidence>
<dbReference type="RefSeq" id="WP_345398789.1">
    <property type="nucleotide sequence ID" value="NZ_BAABHG010000009.1"/>
</dbReference>
<name>A0ABW5GER3_9PSEU</name>
<evidence type="ECO:0000313" key="1">
    <source>
        <dbReference type="EMBL" id="MFD2460021.1"/>
    </source>
</evidence>
<sequence>METSAGRMTATVNAWLATVVDASQSVRSVHFDELGVEGWQSPAATEIPGCWLELIELAVATLQARKVRGITVGVVAPLKNRDTVPMADRERSWKLLAASLHEIEPPSLYVFSSGALREWDLDVEEHRFPLLRESGVDHVFVRYWRDAEEIVTGDEYSGAVYLLRRLEDGPES</sequence>
<dbReference type="Proteomes" id="UP001597419">
    <property type="component" value="Unassembled WGS sequence"/>
</dbReference>
<proteinExistence type="predicted"/>
<reference evidence="2" key="1">
    <citation type="journal article" date="2019" name="Int. J. Syst. Evol. Microbiol.">
        <title>The Global Catalogue of Microorganisms (GCM) 10K type strain sequencing project: providing services to taxonomists for standard genome sequencing and annotation.</title>
        <authorList>
            <consortium name="The Broad Institute Genomics Platform"/>
            <consortium name="The Broad Institute Genome Sequencing Center for Infectious Disease"/>
            <person name="Wu L."/>
            <person name="Ma J."/>
        </authorList>
    </citation>
    <scope>NUCLEOTIDE SEQUENCE [LARGE SCALE GENOMIC DNA]</scope>
    <source>
        <strain evidence="2">CGMCC 4.7643</strain>
    </source>
</reference>
<keyword evidence="2" id="KW-1185">Reference proteome</keyword>
<gene>
    <name evidence="1" type="ORF">ACFSYJ_15520</name>
</gene>